<dbReference type="EMBL" id="CP046452">
    <property type="protein sequence ID" value="QGU03056.1"/>
    <property type="molecule type" value="Genomic_DNA"/>
</dbReference>
<dbReference type="Gene3D" id="3.30.420.10">
    <property type="entry name" value="Ribonuclease H-like superfamily/Ribonuclease H"/>
    <property type="match status" value="1"/>
</dbReference>
<evidence type="ECO:0000256" key="1">
    <source>
        <dbReference type="SAM" id="MobiDB-lite"/>
    </source>
</evidence>
<dbReference type="InterPro" id="IPR036397">
    <property type="entry name" value="RNaseH_sf"/>
</dbReference>
<dbReference type="GO" id="GO:0003676">
    <property type="term" value="F:nucleic acid binding"/>
    <property type="evidence" value="ECO:0007669"/>
    <property type="project" value="InterPro"/>
</dbReference>
<feature type="compositionally biased region" description="Basic and acidic residues" evidence="1">
    <location>
        <begin position="9"/>
        <end position="21"/>
    </location>
</feature>
<proteinExistence type="predicted"/>
<organism evidence="2 3">
    <name type="scientific">Corynebacterium kalinowskii</name>
    <dbReference type="NCBI Taxonomy" id="2675216"/>
    <lineage>
        <taxon>Bacteria</taxon>
        <taxon>Bacillati</taxon>
        <taxon>Actinomycetota</taxon>
        <taxon>Actinomycetes</taxon>
        <taxon>Mycobacteriales</taxon>
        <taxon>Corynebacteriaceae</taxon>
        <taxon>Corynebacterium</taxon>
    </lineage>
</organism>
<feature type="compositionally biased region" description="Basic residues" evidence="1">
    <location>
        <begin position="135"/>
        <end position="154"/>
    </location>
</feature>
<feature type="region of interest" description="Disordered" evidence="1">
    <location>
        <begin position="1"/>
        <end position="21"/>
    </location>
</feature>
<accession>A0A6B8VWI5</accession>
<dbReference type="SUPFAM" id="SSF53098">
    <property type="entry name" value="Ribonuclease H-like"/>
    <property type="match status" value="1"/>
</dbReference>
<dbReference type="KEGG" id="ckw:CKALI_11035"/>
<evidence type="ECO:0000313" key="2">
    <source>
        <dbReference type="EMBL" id="QGU03056.1"/>
    </source>
</evidence>
<dbReference type="Proteomes" id="UP000427071">
    <property type="component" value="Chromosome"/>
</dbReference>
<feature type="region of interest" description="Disordered" evidence="1">
    <location>
        <begin position="134"/>
        <end position="155"/>
    </location>
</feature>
<gene>
    <name evidence="2" type="ORF">CKALI_11035</name>
</gene>
<dbReference type="RefSeq" id="WP_156193381.1">
    <property type="nucleotide sequence ID" value="NZ_CP046452.1"/>
</dbReference>
<reference evidence="3" key="1">
    <citation type="submission" date="2019-11" db="EMBL/GenBank/DDBJ databases">
        <title>Complete genome sequence of Corynebacterium kalinowskii 1959, a novel Corynebacterium species isolated from soil of a small paddock in Vilsendorf, Germany.</title>
        <authorList>
            <person name="Schaffert L."/>
            <person name="Ruwe M."/>
            <person name="Milse J."/>
            <person name="Hanuschka K."/>
            <person name="Ortseifen V."/>
            <person name="Droste J."/>
            <person name="Brandt D."/>
            <person name="Schlueter L."/>
            <person name="Kutter Y."/>
            <person name="Vinke S."/>
            <person name="Viehoefer P."/>
            <person name="Jacob L."/>
            <person name="Luebke N.-C."/>
            <person name="Schulte-Berndt E."/>
            <person name="Hain C."/>
            <person name="Linder M."/>
            <person name="Schmidt P."/>
            <person name="Wollenschlaeger L."/>
            <person name="Luttermann T."/>
            <person name="Thieme E."/>
            <person name="Hassa J."/>
            <person name="Haak M."/>
            <person name="Wittchen M."/>
            <person name="Mentz A."/>
            <person name="Persicke M."/>
            <person name="Busche T."/>
            <person name="Ruckert C."/>
        </authorList>
    </citation>
    <scope>NUCLEOTIDE SEQUENCE [LARGE SCALE GENOMIC DNA]</scope>
    <source>
        <strain evidence="3">1959</strain>
    </source>
</reference>
<name>A0A6B8VWI5_9CORY</name>
<dbReference type="AlphaFoldDB" id="A0A6B8VWI5"/>
<dbReference type="InterPro" id="IPR012337">
    <property type="entry name" value="RNaseH-like_sf"/>
</dbReference>
<sequence length="346" mass="37947">MTNQDPQTPEDREAEKQARREAREAAIAAAPLAVVHVESTGIHPSTSRMVSLTIMTLSPEGEIVDEFFEIFNPGGDTGPRHLHGITAEEFEQAHTVERYLRRINTLLDGRTVIMHNVPRTWGFVLGETRSALRALQRRQRSRNRNRRGRRRVGRPPRPVALIDTLASARRLGLPLEDTRVRAVARELGIPSPSPVASVERALLSAEVVSRETAEIIADIYDAEAARGELATYDPTSLRADRFGLQRSAVRVDAMEASAATENPGAFTPGKPLQPGMEFVVSPDIAVDPDEVISSGIAAGLTYNEKITRQTSLLVCNRTSVLRGKAMHADRKGIPLVSDADFLALCK</sequence>
<keyword evidence="3" id="KW-1185">Reference proteome</keyword>
<evidence type="ECO:0000313" key="3">
    <source>
        <dbReference type="Proteomes" id="UP000427071"/>
    </source>
</evidence>
<protein>
    <submittedName>
        <fullName evidence="2">DNA polymerase III subunit epsilon</fullName>
    </submittedName>
</protein>